<gene>
    <name evidence="3" type="ORF">N7458_000300</name>
</gene>
<feature type="transmembrane region" description="Helical" evidence="2">
    <location>
        <begin position="594"/>
        <end position="613"/>
    </location>
</feature>
<evidence type="ECO:0000313" key="4">
    <source>
        <dbReference type="Proteomes" id="UP001213681"/>
    </source>
</evidence>
<accession>A0AAD6CFN2</accession>
<feature type="region of interest" description="Disordered" evidence="1">
    <location>
        <begin position="347"/>
        <end position="384"/>
    </location>
</feature>
<feature type="transmembrane region" description="Helical" evidence="2">
    <location>
        <begin position="565"/>
        <end position="587"/>
    </location>
</feature>
<dbReference type="AlphaFoldDB" id="A0AAD6CFN2"/>
<evidence type="ECO:0000256" key="1">
    <source>
        <dbReference type="SAM" id="MobiDB-lite"/>
    </source>
</evidence>
<reference evidence="3" key="1">
    <citation type="submission" date="2022-12" db="EMBL/GenBank/DDBJ databases">
        <authorList>
            <person name="Petersen C."/>
        </authorList>
    </citation>
    <scope>NUCLEOTIDE SEQUENCE</scope>
    <source>
        <strain evidence="3">IBT 16125</strain>
    </source>
</reference>
<dbReference type="GeneID" id="81593937"/>
<keyword evidence="4" id="KW-1185">Reference proteome</keyword>
<evidence type="ECO:0000256" key="2">
    <source>
        <dbReference type="SAM" id="Phobius"/>
    </source>
</evidence>
<name>A0AAD6CFN2_9EURO</name>
<dbReference type="RefSeq" id="XP_056771461.1">
    <property type="nucleotide sequence ID" value="XM_056903694.1"/>
</dbReference>
<proteinExistence type="predicted"/>
<keyword evidence="2" id="KW-1133">Transmembrane helix</keyword>
<protein>
    <submittedName>
        <fullName evidence="3">Uncharacterized protein</fullName>
    </submittedName>
</protein>
<reference evidence="3" key="2">
    <citation type="journal article" date="2023" name="IMA Fungus">
        <title>Comparative genomic study of the Penicillium genus elucidates a diverse pangenome and 15 lateral gene transfer events.</title>
        <authorList>
            <person name="Petersen C."/>
            <person name="Sorensen T."/>
            <person name="Nielsen M.R."/>
            <person name="Sondergaard T.E."/>
            <person name="Sorensen J.L."/>
            <person name="Fitzpatrick D.A."/>
            <person name="Frisvad J.C."/>
            <person name="Nielsen K.L."/>
        </authorList>
    </citation>
    <scope>NUCLEOTIDE SEQUENCE</scope>
    <source>
        <strain evidence="3">IBT 16125</strain>
    </source>
</reference>
<organism evidence="3 4">
    <name type="scientific">Penicillium daleae</name>
    <dbReference type="NCBI Taxonomy" id="63821"/>
    <lineage>
        <taxon>Eukaryota</taxon>
        <taxon>Fungi</taxon>
        <taxon>Dikarya</taxon>
        <taxon>Ascomycota</taxon>
        <taxon>Pezizomycotina</taxon>
        <taxon>Eurotiomycetes</taxon>
        <taxon>Eurotiomycetidae</taxon>
        <taxon>Eurotiales</taxon>
        <taxon>Aspergillaceae</taxon>
        <taxon>Penicillium</taxon>
    </lineage>
</organism>
<evidence type="ECO:0000313" key="3">
    <source>
        <dbReference type="EMBL" id="KAJ5464614.1"/>
    </source>
</evidence>
<dbReference type="Proteomes" id="UP001213681">
    <property type="component" value="Unassembled WGS sequence"/>
</dbReference>
<keyword evidence="2" id="KW-0812">Transmembrane</keyword>
<sequence length="616" mass="70087">MPSGALEEWQEIQTGLSSAEHSETDPSNAPSVFSLATLPSTTMTTDTRLTVDEMQTAIEELVSIFFDDTQMAALYERVLLEREVPLERFVRNFRRLIKRFAMDLQEEAREAIDLDLAQLISARARLISDKIGNKLELKYFNETQPQRHILPNPNLIIRVKYQHSMLDDIHESSSDEDDERPERITALVSHGRSFILESAAFDNLRLELRKFVIPNGLEEKPGINIQGGMFEILRGIFLWYAHAWGLPSIDWATRRAGFWARCVEGYRYWKKLLQFFLGEEDIPEKHKRFRWINRHGKRLYDDYVEHEPGALHVLQEYLQATTMPNSPVGDGSQSQGISSAAVRYTPGSSGLQARASTSTTSSGDITDQSIATPTSQPAVASQGIGTGNRASRPLLLLSCIERRGRPTTLHQEYVTDITDDRQLFHTLRKIYYSHRRKFESFWSLRTLHSIHFMKFLYADTNYIDIRCHPEICIPGQPCSCIPPATLVPPLGSTYQCRPIPSKHSPPIGPRLMMDFFADPDSRVPGSDLVMQQLPKKLDTELTSDGIEVTEAWGIFYREEWNWRRIWGTLGFAFFPPSLLFGVLWGILRKDIQGAFGVASWWMAGATIFIGIVGTSV</sequence>
<feature type="compositionally biased region" description="Polar residues" evidence="1">
    <location>
        <begin position="363"/>
        <end position="379"/>
    </location>
</feature>
<comment type="caution">
    <text evidence="3">The sequence shown here is derived from an EMBL/GenBank/DDBJ whole genome shotgun (WGS) entry which is preliminary data.</text>
</comment>
<feature type="compositionally biased region" description="Polar residues" evidence="1">
    <location>
        <begin position="11"/>
        <end position="31"/>
    </location>
</feature>
<keyword evidence="2" id="KW-0472">Membrane</keyword>
<feature type="region of interest" description="Disordered" evidence="1">
    <location>
        <begin position="1"/>
        <end position="33"/>
    </location>
</feature>
<dbReference type="EMBL" id="JAPVEA010000001">
    <property type="protein sequence ID" value="KAJ5464614.1"/>
    <property type="molecule type" value="Genomic_DNA"/>
</dbReference>